<evidence type="ECO:0000313" key="1">
    <source>
        <dbReference type="EMBL" id="PTU79951.1"/>
    </source>
</evidence>
<dbReference type="Proteomes" id="UP000244052">
    <property type="component" value="Unassembled WGS sequence"/>
</dbReference>
<comment type="caution">
    <text evidence="1">The sequence shown here is derived from an EMBL/GenBank/DDBJ whole genome shotgun (WGS) entry which is preliminary data.</text>
</comment>
<protein>
    <submittedName>
        <fullName evidence="1">Uncharacterized protein</fullName>
    </submittedName>
</protein>
<organism evidence="1 2">
    <name type="scientific">Ectopseudomonas oleovorans</name>
    <name type="common">Pseudomonas oleovorans</name>
    <dbReference type="NCBI Taxonomy" id="301"/>
    <lineage>
        <taxon>Bacteria</taxon>
        <taxon>Pseudomonadati</taxon>
        <taxon>Pseudomonadota</taxon>
        <taxon>Gammaproteobacteria</taxon>
        <taxon>Pseudomonadales</taxon>
        <taxon>Pseudomonadaceae</taxon>
        <taxon>Ectopseudomonas</taxon>
    </lineage>
</organism>
<dbReference type="EMBL" id="QASO01000034">
    <property type="protein sequence ID" value="PTU79951.1"/>
    <property type="molecule type" value="Genomic_DNA"/>
</dbReference>
<reference evidence="1 2" key="1">
    <citation type="submission" date="2018-04" db="EMBL/GenBank/DDBJ databases">
        <title>Pseudomonas sp. nov., isolated from mangrove soil.</title>
        <authorList>
            <person name="Chen C."/>
        </authorList>
    </citation>
    <scope>NUCLEOTIDE SEQUENCE [LARGE SCALE GENOMIC DNA]</scope>
    <source>
        <strain evidence="1 2">JCM 14246</strain>
    </source>
</reference>
<name>A0A2T5PQE7_ECTOL</name>
<gene>
    <name evidence="1" type="ORF">DBO86_05965</name>
</gene>
<keyword evidence="2" id="KW-1185">Reference proteome</keyword>
<dbReference type="AlphaFoldDB" id="A0A2T5PQE7"/>
<sequence>MQSLSPREPGALFAHLRRPMRLLLLAIVLMLVGMADALAQDVTTNDIASAVVPVPPTSVEGRYQP</sequence>
<evidence type="ECO:0000313" key="2">
    <source>
        <dbReference type="Proteomes" id="UP000244052"/>
    </source>
</evidence>
<proteinExistence type="predicted"/>
<accession>A0A2T5PQE7</accession>